<evidence type="ECO:0000313" key="1">
    <source>
        <dbReference type="EMBL" id="MBB3096139.1"/>
    </source>
</evidence>
<sequence length="371" mass="39893">MNGQVLLVVVLSLACFALLGWALVLRRRPPEVRTVTKEIVRIKEVPVVQIKEVIKEVEVIREVVKEVPVPVYTSAAIVSEPEIALGPNEYLTEPQALPDVPDAVHDTVFDGARFGGVVVRAASIRGDLARRDARLRRQSTAIALLSRFGPPVLLSVVAAGDPRGARSQVGAAQVCRSVQVKISDRAYGIDAAWTAVQQGDTAAGTELTELLREVTLALRDSLTLTAQGRNQPESAVATELTGVLSRLGDMRDRPHLAFGVGASPVLRVTAGTDFEEVFRPATAVGDVPRLPQRHDLVSWQTFTTAPGETVIACTAGTAEYLRRDQVRERLAELWSDDEPPGPAAFLSQLGAGHQAYPDDRTAVAVWNGAGD</sequence>
<proteinExistence type="predicted"/>
<accession>A0A7W5AHN8</accession>
<keyword evidence="2" id="KW-1185">Reference proteome</keyword>
<organism evidence="1 2">
    <name type="scientific">Actinoplanes campanulatus</name>
    <dbReference type="NCBI Taxonomy" id="113559"/>
    <lineage>
        <taxon>Bacteria</taxon>
        <taxon>Bacillati</taxon>
        <taxon>Actinomycetota</taxon>
        <taxon>Actinomycetes</taxon>
        <taxon>Micromonosporales</taxon>
        <taxon>Micromonosporaceae</taxon>
        <taxon>Actinoplanes</taxon>
    </lineage>
</organism>
<name>A0A7W5AHN8_9ACTN</name>
<dbReference type="Proteomes" id="UP000590749">
    <property type="component" value="Unassembled WGS sequence"/>
</dbReference>
<protein>
    <submittedName>
        <fullName evidence="1">Uncharacterized protein</fullName>
    </submittedName>
</protein>
<dbReference type="AlphaFoldDB" id="A0A7W5AHN8"/>
<reference evidence="1 2" key="1">
    <citation type="submission" date="2020-08" db="EMBL/GenBank/DDBJ databases">
        <title>Genomic Encyclopedia of Type Strains, Phase III (KMG-III): the genomes of soil and plant-associated and newly described type strains.</title>
        <authorList>
            <person name="Whitman W."/>
        </authorList>
    </citation>
    <scope>NUCLEOTIDE SEQUENCE [LARGE SCALE GENOMIC DNA]</scope>
    <source>
        <strain evidence="1 2">CECT 3287</strain>
    </source>
</reference>
<gene>
    <name evidence="1" type="ORF">FHR83_003809</name>
</gene>
<dbReference type="EMBL" id="JACHXF010000007">
    <property type="protein sequence ID" value="MBB3096139.1"/>
    <property type="molecule type" value="Genomic_DNA"/>
</dbReference>
<evidence type="ECO:0000313" key="2">
    <source>
        <dbReference type="Proteomes" id="UP000590749"/>
    </source>
</evidence>
<comment type="caution">
    <text evidence="1">The sequence shown here is derived from an EMBL/GenBank/DDBJ whole genome shotgun (WGS) entry which is preliminary data.</text>
</comment>
<dbReference type="RefSeq" id="WP_183221408.1">
    <property type="nucleotide sequence ID" value="NZ_BMPW01000005.1"/>
</dbReference>